<dbReference type="EC" id="2.4.1.17" evidence="3"/>
<dbReference type="PANTHER" id="PTHR48043:SF23">
    <property type="entry name" value="UDP-GLUCURONOSYLTRANSFERASE"/>
    <property type="match status" value="1"/>
</dbReference>
<keyword evidence="9 11" id="KW-0472">Membrane</keyword>
<evidence type="ECO:0000256" key="4">
    <source>
        <dbReference type="ARBA" id="ARBA00022676"/>
    </source>
</evidence>
<evidence type="ECO:0000256" key="6">
    <source>
        <dbReference type="ARBA" id="ARBA00022692"/>
    </source>
</evidence>
<keyword evidence="5" id="KW-0808">Transferase</keyword>
<keyword evidence="4" id="KW-0328">Glycosyltransferase</keyword>
<evidence type="ECO:0000256" key="1">
    <source>
        <dbReference type="ARBA" id="ARBA00004167"/>
    </source>
</evidence>
<dbReference type="Pfam" id="PF00201">
    <property type="entry name" value="UDPGT"/>
    <property type="match status" value="1"/>
</dbReference>
<dbReference type="SUPFAM" id="SSF53756">
    <property type="entry name" value="UDP-Glycosyltransferase/glycogen phosphorylase"/>
    <property type="match status" value="1"/>
</dbReference>
<dbReference type="InterPro" id="IPR002213">
    <property type="entry name" value="UDP_glucos_trans"/>
</dbReference>
<feature type="non-terminal residue" evidence="12">
    <location>
        <position position="343"/>
    </location>
</feature>
<organism evidence="12 13">
    <name type="scientific">Pristionchus entomophagus</name>
    <dbReference type="NCBI Taxonomy" id="358040"/>
    <lineage>
        <taxon>Eukaryota</taxon>
        <taxon>Metazoa</taxon>
        <taxon>Ecdysozoa</taxon>
        <taxon>Nematoda</taxon>
        <taxon>Chromadorea</taxon>
        <taxon>Rhabditida</taxon>
        <taxon>Rhabditina</taxon>
        <taxon>Diplogasteromorpha</taxon>
        <taxon>Diplogasteroidea</taxon>
        <taxon>Neodiplogasteridae</taxon>
        <taxon>Pristionchus</taxon>
    </lineage>
</organism>
<dbReference type="EMBL" id="BTSX01000003">
    <property type="protein sequence ID" value="GMS89701.1"/>
    <property type="molecule type" value="Genomic_DNA"/>
</dbReference>
<evidence type="ECO:0000256" key="8">
    <source>
        <dbReference type="ARBA" id="ARBA00022989"/>
    </source>
</evidence>
<evidence type="ECO:0000256" key="9">
    <source>
        <dbReference type="ARBA" id="ARBA00023136"/>
    </source>
</evidence>
<accession>A0AAV5T2J0</accession>
<dbReference type="GO" id="GO:0015020">
    <property type="term" value="F:glucuronosyltransferase activity"/>
    <property type="evidence" value="ECO:0007669"/>
    <property type="project" value="UniProtKB-EC"/>
</dbReference>
<keyword evidence="6 11" id="KW-0812">Transmembrane</keyword>
<protein>
    <recommendedName>
        <fullName evidence="3">glucuronosyltransferase</fullName>
        <ecNumber evidence="3">2.4.1.17</ecNumber>
    </recommendedName>
</protein>
<name>A0AAV5T2J0_9BILA</name>
<dbReference type="Gene3D" id="3.40.50.2000">
    <property type="entry name" value="Glycogen Phosphorylase B"/>
    <property type="match status" value="1"/>
</dbReference>
<comment type="caution">
    <text evidence="12">The sequence shown here is derived from an EMBL/GenBank/DDBJ whole genome shotgun (WGS) entry which is preliminary data.</text>
</comment>
<keyword evidence="7" id="KW-0732">Signal</keyword>
<dbReference type="AlphaFoldDB" id="A0AAV5T2J0"/>
<evidence type="ECO:0000256" key="5">
    <source>
        <dbReference type="ARBA" id="ARBA00022679"/>
    </source>
</evidence>
<proteinExistence type="inferred from homology"/>
<comment type="catalytic activity">
    <reaction evidence="10">
        <text>glucuronate acceptor + UDP-alpha-D-glucuronate = acceptor beta-D-glucuronoside + UDP + H(+)</text>
        <dbReference type="Rhea" id="RHEA:21032"/>
        <dbReference type="ChEBI" id="CHEBI:15378"/>
        <dbReference type="ChEBI" id="CHEBI:58052"/>
        <dbReference type="ChEBI" id="CHEBI:58223"/>
        <dbReference type="ChEBI" id="CHEBI:132367"/>
        <dbReference type="ChEBI" id="CHEBI:132368"/>
        <dbReference type="EC" id="2.4.1.17"/>
    </reaction>
</comment>
<evidence type="ECO:0000256" key="3">
    <source>
        <dbReference type="ARBA" id="ARBA00012544"/>
    </source>
</evidence>
<dbReference type="FunFam" id="3.40.50.2000:FF:000038">
    <property type="entry name" value="UDP-GlucuronosylTransferase"/>
    <property type="match status" value="1"/>
</dbReference>
<keyword evidence="8 11" id="KW-1133">Transmembrane helix</keyword>
<evidence type="ECO:0000256" key="7">
    <source>
        <dbReference type="ARBA" id="ARBA00022729"/>
    </source>
</evidence>
<reference evidence="12" key="1">
    <citation type="submission" date="2023-10" db="EMBL/GenBank/DDBJ databases">
        <title>Genome assembly of Pristionchus species.</title>
        <authorList>
            <person name="Yoshida K."/>
            <person name="Sommer R.J."/>
        </authorList>
    </citation>
    <scope>NUCLEOTIDE SEQUENCE</scope>
    <source>
        <strain evidence="12">RS0144</strain>
    </source>
</reference>
<dbReference type="CDD" id="cd03784">
    <property type="entry name" value="GT1_Gtf-like"/>
    <property type="match status" value="1"/>
</dbReference>
<evidence type="ECO:0000256" key="2">
    <source>
        <dbReference type="ARBA" id="ARBA00009995"/>
    </source>
</evidence>
<comment type="subcellular location">
    <subcellularLocation>
        <location evidence="1">Membrane</location>
        <topology evidence="1">Single-pass membrane protein</topology>
    </subcellularLocation>
</comment>
<gene>
    <name evidence="12" type="ORF">PENTCL1PPCAC_11876</name>
</gene>
<dbReference type="PANTHER" id="PTHR48043">
    <property type="entry name" value="EG:EG0003.4 PROTEIN-RELATED"/>
    <property type="match status" value="1"/>
</dbReference>
<dbReference type="InterPro" id="IPR050271">
    <property type="entry name" value="UDP-glycosyltransferase"/>
</dbReference>
<evidence type="ECO:0000256" key="11">
    <source>
        <dbReference type="SAM" id="Phobius"/>
    </source>
</evidence>
<evidence type="ECO:0000313" key="13">
    <source>
        <dbReference type="Proteomes" id="UP001432027"/>
    </source>
</evidence>
<comment type="similarity">
    <text evidence="2">Belongs to the UDP-glycosyltransferase family.</text>
</comment>
<feature type="non-terminal residue" evidence="12">
    <location>
        <position position="1"/>
    </location>
</feature>
<dbReference type="Proteomes" id="UP001432027">
    <property type="component" value="Unassembled WGS sequence"/>
</dbReference>
<dbReference type="GO" id="GO:0016020">
    <property type="term" value="C:membrane"/>
    <property type="evidence" value="ECO:0007669"/>
    <property type="project" value="UniProtKB-SubCell"/>
</dbReference>
<evidence type="ECO:0000256" key="10">
    <source>
        <dbReference type="ARBA" id="ARBA00047475"/>
    </source>
</evidence>
<evidence type="ECO:0000313" key="12">
    <source>
        <dbReference type="EMBL" id="GMS89701.1"/>
    </source>
</evidence>
<feature type="transmembrane region" description="Helical" evidence="11">
    <location>
        <begin position="319"/>
        <end position="342"/>
    </location>
</feature>
<sequence length="343" mass="38862">KLAFQGNSVTIPVSRPSLTSIYRIFWSRLMNVAADAIISESNGPARRSIEALFKQRFGPDYPSLREQTSRVTWVFTNSEPLYDFAVPTLYKVIPVPGLGAHEPKPLDETYEGVLAKREKAVIISFGTIAKLNYLSPAFKQSFQKMFTSFPNITFIIKYDDLEDEFSVKELSKVENLHLTKWMPQNDLMHDPRVVLFITHCGMGSVQELTLSGKPGLFIPLFSDQMRNALMLEHTGNGVHLDKADVGVPEKFIAAVKDALENEKYKIRAMEIKEMLNGKPYSSKELLLKHVEFAAMHGPTAVMRPRSHDMTWIEYHNADVWLFIVSSIVLIALLAIYIVISLVR</sequence>
<keyword evidence="13" id="KW-1185">Reference proteome</keyword>